<reference evidence="7 8" key="1">
    <citation type="submission" date="2019-03" db="EMBL/GenBank/DDBJ databases">
        <title>Draft genome sequences of novel Actinobacteria.</title>
        <authorList>
            <person name="Sahin N."/>
            <person name="Ay H."/>
            <person name="Saygin H."/>
        </authorList>
    </citation>
    <scope>NUCLEOTIDE SEQUENCE [LARGE SCALE GENOMIC DNA]</scope>
    <source>
        <strain evidence="7 8">6K102</strain>
    </source>
</reference>
<dbReference type="Pfam" id="PF00486">
    <property type="entry name" value="Trans_reg_C"/>
    <property type="match status" value="1"/>
</dbReference>
<evidence type="ECO:0000313" key="7">
    <source>
        <dbReference type="EMBL" id="TDE38071.1"/>
    </source>
</evidence>
<dbReference type="InterPro" id="IPR036388">
    <property type="entry name" value="WH-like_DNA-bd_sf"/>
</dbReference>
<comment type="similarity">
    <text evidence="1">Belongs to the AfsR/DnrI/RedD regulatory family.</text>
</comment>
<dbReference type="InterPro" id="IPR005158">
    <property type="entry name" value="BTAD"/>
</dbReference>
<dbReference type="SUPFAM" id="SSF46894">
    <property type="entry name" value="C-terminal effector domain of the bipartite response regulators"/>
    <property type="match status" value="1"/>
</dbReference>
<evidence type="ECO:0000313" key="8">
    <source>
        <dbReference type="Proteomes" id="UP000295136"/>
    </source>
</evidence>
<sequence length="263" mass="28754">MIPVGGGAMFTLLGRLTVADGGGRTIAVRAAKQQAVLAVLILRPGEVVTLDRLMAELWQDEPPATAKASVQTYVYRLRRALGPLAADGVTLATVGNGYTLIVPDRAVDVRRFESAVAEGADALTEGEADAAVRSLREALAISRGPLLPEIDVEIVRDERRRLDELHLTARELCVEAELRLGHHNRVIPELERLVEAHPFREASWAMLLRALAGRGRRAEALAAYRRLRHILGSELGIEPADALRRQHQEILQGDGVLVIGYLR</sequence>
<dbReference type="CDD" id="cd15831">
    <property type="entry name" value="BTAD"/>
    <property type="match status" value="1"/>
</dbReference>
<keyword evidence="4" id="KW-0804">Transcription</keyword>
<evidence type="ECO:0000256" key="4">
    <source>
        <dbReference type="ARBA" id="ARBA00023163"/>
    </source>
</evidence>
<organism evidence="7 8">
    <name type="scientific">Nonomuraea mesophila</name>
    <dbReference type="NCBI Taxonomy" id="2530382"/>
    <lineage>
        <taxon>Bacteria</taxon>
        <taxon>Bacillati</taxon>
        <taxon>Actinomycetota</taxon>
        <taxon>Actinomycetes</taxon>
        <taxon>Streptosporangiales</taxon>
        <taxon>Streptosporangiaceae</taxon>
        <taxon>Nonomuraea</taxon>
    </lineage>
</organism>
<dbReference type="SMART" id="SM01043">
    <property type="entry name" value="BTAD"/>
    <property type="match status" value="1"/>
</dbReference>
<keyword evidence="8" id="KW-1185">Reference proteome</keyword>
<feature type="DNA-binding region" description="OmpR/PhoB-type" evidence="5">
    <location>
        <begin position="1"/>
        <end position="102"/>
    </location>
</feature>
<dbReference type="SUPFAM" id="SSF48452">
    <property type="entry name" value="TPR-like"/>
    <property type="match status" value="1"/>
</dbReference>
<dbReference type="GO" id="GO:0006355">
    <property type="term" value="P:regulation of DNA-templated transcription"/>
    <property type="evidence" value="ECO:0007669"/>
    <property type="project" value="InterPro"/>
</dbReference>
<keyword evidence="3 5" id="KW-0238">DNA-binding</keyword>
<dbReference type="Gene3D" id="1.25.40.10">
    <property type="entry name" value="Tetratricopeptide repeat domain"/>
    <property type="match status" value="1"/>
</dbReference>
<dbReference type="SMART" id="SM00862">
    <property type="entry name" value="Trans_reg_C"/>
    <property type="match status" value="1"/>
</dbReference>
<dbReference type="PANTHER" id="PTHR35807:SF1">
    <property type="entry name" value="TRANSCRIPTIONAL REGULATOR REDD"/>
    <property type="match status" value="1"/>
</dbReference>
<dbReference type="InterPro" id="IPR016032">
    <property type="entry name" value="Sig_transdc_resp-reg_C-effctor"/>
</dbReference>
<name>A0A4R5ET52_9ACTN</name>
<dbReference type="GO" id="GO:0000160">
    <property type="term" value="P:phosphorelay signal transduction system"/>
    <property type="evidence" value="ECO:0007669"/>
    <property type="project" value="InterPro"/>
</dbReference>
<evidence type="ECO:0000256" key="5">
    <source>
        <dbReference type="PROSITE-ProRule" id="PRU01091"/>
    </source>
</evidence>
<dbReference type="Pfam" id="PF03704">
    <property type="entry name" value="BTAD"/>
    <property type="match status" value="1"/>
</dbReference>
<protein>
    <recommendedName>
        <fullName evidence="6">OmpR/PhoB-type domain-containing protein</fullName>
    </recommendedName>
</protein>
<gene>
    <name evidence="7" type="ORF">E1295_34065</name>
</gene>
<keyword evidence="2" id="KW-0805">Transcription regulation</keyword>
<dbReference type="InterPro" id="IPR051677">
    <property type="entry name" value="AfsR-DnrI-RedD_regulator"/>
</dbReference>
<dbReference type="AlphaFoldDB" id="A0A4R5ET52"/>
<accession>A0A4R5ET52</accession>
<dbReference type="EMBL" id="SMLD01000123">
    <property type="protein sequence ID" value="TDE38071.1"/>
    <property type="molecule type" value="Genomic_DNA"/>
</dbReference>
<feature type="domain" description="OmpR/PhoB-type" evidence="6">
    <location>
        <begin position="1"/>
        <end position="102"/>
    </location>
</feature>
<evidence type="ECO:0000259" key="6">
    <source>
        <dbReference type="PROSITE" id="PS51755"/>
    </source>
</evidence>
<dbReference type="PROSITE" id="PS51755">
    <property type="entry name" value="OMPR_PHOB"/>
    <property type="match status" value="1"/>
</dbReference>
<comment type="caution">
    <text evidence="7">The sequence shown here is derived from an EMBL/GenBank/DDBJ whole genome shotgun (WGS) entry which is preliminary data.</text>
</comment>
<evidence type="ECO:0000256" key="3">
    <source>
        <dbReference type="ARBA" id="ARBA00023125"/>
    </source>
</evidence>
<dbReference type="Proteomes" id="UP000295136">
    <property type="component" value="Unassembled WGS sequence"/>
</dbReference>
<dbReference type="Gene3D" id="1.10.10.10">
    <property type="entry name" value="Winged helix-like DNA-binding domain superfamily/Winged helix DNA-binding domain"/>
    <property type="match status" value="1"/>
</dbReference>
<dbReference type="InterPro" id="IPR011990">
    <property type="entry name" value="TPR-like_helical_dom_sf"/>
</dbReference>
<evidence type="ECO:0000256" key="2">
    <source>
        <dbReference type="ARBA" id="ARBA00023015"/>
    </source>
</evidence>
<evidence type="ECO:0000256" key="1">
    <source>
        <dbReference type="ARBA" id="ARBA00005820"/>
    </source>
</evidence>
<proteinExistence type="inferred from homology"/>
<dbReference type="InterPro" id="IPR001867">
    <property type="entry name" value="OmpR/PhoB-type_DNA-bd"/>
</dbReference>
<dbReference type="GO" id="GO:0003677">
    <property type="term" value="F:DNA binding"/>
    <property type="evidence" value="ECO:0007669"/>
    <property type="project" value="UniProtKB-UniRule"/>
</dbReference>
<dbReference type="PANTHER" id="PTHR35807">
    <property type="entry name" value="TRANSCRIPTIONAL REGULATOR REDD-RELATED"/>
    <property type="match status" value="1"/>
</dbReference>